<evidence type="ECO:0000313" key="6">
    <source>
        <dbReference type="EMBL" id="MDY0745711.1"/>
    </source>
</evidence>
<sequence>MKATEDPAKRQRRGHGRPTLHEVADAAGVTRITVSRFIREPGKVAPETAARIQAAIQQTGYVPNHQAGQLASGASRIVAALIPNVGHSIFAETIQGLTEGLRDSGRELLLMATGYSLEHEESQLRALLGWAPGALIVTGRQHTPAALRMLRDAQDGGTAVIEIWDHPEDEDSEDGFARIGFDHKAIGRTMARHLLDQGHRALAYVDSGVAEDYRAHERGEGFAAECEARGAKVHALTAGTGDAFDAGRAVLMALGSDAKRPVTAAAFANDHLACGALMQAQSLGISVPGQLALLGFGDFPIGRQLLPALTTMRPPRAGIGQAAAEAVLAAMATGDEPVSRTMPCELIVRASTVPA</sequence>
<comment type="caution">
    <text evidence="6">The sequence shown here is derived from an EMBL/GenBank/DDBJ whole genome shotgun (WGS) entry which is preliminary data.</text>
</comment>
<proteinExistence type="predicted"/>
<dbReference type="Gene3D" id="3.40.50.2300">
    <property type="match status" value="2"/>
</dbReference>
<organism evidence="6 7">
    <name type="scientific">Roseateles agri</name>
    <dbReference type="NCBI Taxonomy" id="3098619"/>
    <lineage>
        <taxon>Bacteria</taxon>
        <taxon>Pseudomonadati</taxon>
        <taxon>Pseudomonadota</taxon>
        <taxon>Betaproteobacteria</taxon>
        <taxon>Burkholderiales</taxon>
        <taxon>Sphaerotilaceae</taxon>
        <taxon>Roseateles</taxon>
    </lineage>
</organism>
<dbReference type="SMART" id="SM00354">
    <property type="entry name" value="HTH_LACI"/>
    <property type="match status" value="1"/>
</dbReference>
<dbReference type="SUPFAM" id="SSF47413">
    <property type="entry name" value="lambda repressor-like DNA-binding domains"/>
    <property type="match status" value="1"/>
</dbReference>
<dbReference type="Pfam" id="PF00356">
    <property type="entry name" value="LacI"/>
    <property type="match status" value="1"/>
</dbReference>
<dbReference type="CDD" id="cd01392">
    <property type="entry name" value="HTH_LacI"/>
    <property type="match status" value="1"/>
</dbReference>
<dbReference type="SUPFAM" id="SSF53822">
    <property type="entry name" value="Periplasmic binding protein-like I"/>
    <property type="match status" value="1"/>
</dbReference>
<keyword evidence="3" id="KW-0804">Transcription</keyword>
<evidence type="ECO:0000313" key="7">
    <source>
        <dbReference type="Proteomes" id="UP001285263"/>
    </source>
</evidence>
<feature type="region of interest" description="Disordered" evidence="4">
    <location>
        <begin position="1"/>
        <end position="20"/>
    </location>
</feature>
<feature type="domain" description="HTH lacI-type" evidence="5">
    <location>
        <begin position="18"/>
        <end position="72"/>
    </location>
</feature>
<dbReference type="Proteomes" id="UP001285263">
    <property type="component" value="Unassembled WGS sequence"/>
</dbReference>
<dbReference type="Pfam" id="PF13377">
    <property type="entry name" value="Peripla_BP_3"/>
    <property type="match status" value="1"/>
</dbReference>
<dbReference type="PANTHER" id="PTHR30146:SF33">
    <property type="entry name" value="TRANSCRIPTIONAL REGULATOR"/>
    <property type="match status" value="1"/>
</dbReference>
<dbReference type="InterPro" id="IPR000843">
    <property type="entry name" value="HTH_LacI"/>
</dbReference>
<dbReference type="InterPro" id="IPR046335">
    <property type="entry name" value="LacI/GalR-like_sensor"/>
</dbReference>
<dbReference type="RefSeq" id="WP_320423605.1">
    <property type="nucleotide sequence ID" value="NZ_JAXCLA010000004.1"/>
</dbReference>
<keyword evidence="1" id="KW-0805">Transcription regulation</keyword>
<reference evidence="6 7" key="1">
    <citation type="submission" date="2023-11" db="EMBL/GenBank/DDBJ databases">
        <title>Paucibacter sp. nov., isolated from fresh soil in Korea.</title>
        <authorList>
            <person name="Le N.T.T."/>
        </authorList>
    </citation>
    <scope>NUCLEOTIDE SEQUENCE [LARGE SCALE GENOMIC DNA]</scope>
    <source>
        <strain evidence="6 7">R3-3</strain>
    </source>
</reference>
<evidence type="ECO:0000256" key="2">
    <source>
        <dbReference type="ARBA" id="ARBA00023125"/>
    </source>
</evidence>
<evidence type="ECO:0000256" key="1">
    <source>
        <dbReference type="ARBA" id="ARBA00023015"/>
    </source>
</evidence>
<keyword evidence="7" id="KW-1185">Reference proteome</keyword>
<keyword evidence="2 6" id="KW-0238">DNA-binding</keyword>
<dbReference type="PROSITE" id="PS50932">
    <property type="entry name" value="HTH_LACI_2"/>
    <property type="match status" value="1"/>
</dbReference>
<name>A0ABU5DIV9_9BURK</name>
<dbReference type="EMBL" id="JAXCLA010000004">
    <property type="protein sequence ID" value="MDY0745711.1"/>
    <property type="molecule type" value="Genomic_DNA"/>
</dbReference>
<dbReference type="GO" id="GO:0003677">
    <property type="term" value="F:DNA binding"/>
    <property type="evidence" value="ECO:0007669"/>
    <property type="project" value="UniProtKB-KW"/>
</dbReference>
<evidence type="ECO:0000256" key="3">
    <source>
        <dbReference type="ARBA" id="ARBA00023163"/>
    </source>
</evidence>
<dbReference type="InterPro" id="IPR028082">
    <property type="entry name" value="Peripla_BP_I"/>
</dbReference>
<accession>A0ABU5DIV9</accession>
<dbReference type="PROSITE" id="PS00356">
    <property type="entry name" value="HTH_LACI_1"/>
    <property type="match status" value="1"/>
</dbReference>
<dbReference type="CDD" id="cd01575">
    <property type="entry name" value="PBP1_GntR"/>
    <property type="match status" value="1"/>
</dbReference>
<dbReference type="PANTHER" id="PTHR30146">
    <property type="entry name" value="LACI-RELATED TRANSCRIPTIONAL REPRESSOR"/>
    <property type="match status" value="1"/>
</dbReference>
<dbReference type="Gene3D" id="1.10.260.40">
    <property type="entry name" value="lambda repressor-like DNA-binding domains"/>
    <property type="match status" value="1"/>
</dbReference>
<evidence type="ECO:0000256" key="4">
    <source>
        <dbReference type="SAM" id="MobiDB-lite"/>
    </source>
</evidence>
<evidence type="ECO:0000259" key="5">
    <source>
        <dbReference type="PROSITE" id="PS50932"/>
    </source>
</evidence>
<dbReference type="InterPro" id="IPR010982">
    <property type="entry name" value="Lambda_DNA-bd_dom_sf"/>
</dbReference>
<gene>
    <name evidence="6" type="ORF">SNE35_14420</name>
</gene>
<protein>
    <submittedName>
        <fullName evidence="6">LacI family DNA-binding transcriptional regulator</fullName>
    </submittedName>
</protein>